<feature type="compositionally biased region" description="Low complexity" evidence="1">
    <location>
        <begin position="297"/>
        <end position="308"/>
    </location>
</feature>
<dbReference type="KEGG" id="mdo:100013845"/>
<dbReference type="STRING" id="13616.ENSMODP00000018523"/>
<feature type="compositionally biased region" description="Polar residues" evidence="1">
    <location>
        <begin position="232"/>
        <end position="249"/>
    </location>
</feature>
<dbReference type="PANTHER" id="PTHR15197:SF0">
    <property type="entry name" value="COILIN"/>
    <property type="match status" value="1"/>
</dbReference>
<feature type="compositionally biased region" description="Pro residues" evidence="1">
    <location>
        <begin position="316"/>
        <end position="325"/>
    </location>
</feature>
<sequence length="558" mass="61952">MAPSETVRLRLHFDYPPPSSPRCSVFWLLADLTKCRVVTDLASLIRHRFGFSSGSALGLYLDGGLLPPTESARLVRDNDCLRVKLEDVEITENSAEGRNGLTYSHKKAQKRRTTWEEQESDAENDQFTEKHWKGGETTEASFVELDRVIKKKSKKRKKNEGGSEDNGKWTPNNLGKEKEGKVEDKKQKKSTKLSKTKTLPEQTKKSHNVQKNATNKTTFAETKRKKDIGLSSKANCDISSDSDSYATSLDDSRGKASLDDKKLVEEPSFITVKPAGSHPTANRRISIIDTNKGRGESSSSLDSSSSSDEQGKMPRRAPPLSPPPTTSVSPASSQSNGLDTDSRLGSREEMRYLDKPALGSSGKLTAPLVPEKTPHPGSFGRGRGRGEDLLPWRGPRGRGFRGIRGRGRGGNNFTYNVESQKQQQLTEIAKNTSILIQNPVETPQKDYSLLPQLAAPPLVGDKIAFKLLELRPDYSPDVSSYKEGKIINYNVDAQEVEIEILSSLPVVKEPGKFDLVYQNENGAEVVEYAVSQERLITIRWKELIEPRLIIEPHPNTPK</sequence>
<dbReference type="GO" id="GO:0030619">
    <property type="term" value="F:U1 snRNA binding"/>
    <property type="evidence" value="ECO:0000318"/>
    <property type="project" value="GO_Central"/>
</dbReference>
<reference evidence="4" key="3">
    <citation type="submission" date="2025-09" db="UniProtKB">
        <authorList>
            <consortium name="Ensembl"/>
        </authorList>
    </citation>
    <scope>IDENTIFICATION</scope>
</reference>
<proteinExistence type="predicted"/>
<dbReference type="HOGENOM" id="CLU_034553_0_0_1"/>
<evidence type="ECO:0000313" key="5">
    <source>
        <dbReference type="Proteomes" id="UP000002280"/>
    </source>
</evidence>
<organism evidence="4 5">
    <name type="scientific">Monodelphis domestica</name>
    <name type="common">Gray short-tailed opossum</name>
    <dbReference type="NCBI Taxonomy" id="13616"/>
    <lineage>
        <taxon>Eukaryota</taxon>
        <taxon>Metazoa</taxon>
        <taxon>Chordata</taxon>
        <taxon>Craniata</taxon>
        <taxon>Vertebrata</taxon>
        <taxon>Euteleostomi</taxon>
        <taxon>Mammalia</taxon>
        <taxon>Metatheria</taxon>
        <taxon>Didelphimorphia</taxon>
        <taxon>Didelphidae</taxon>
        <taxon>Monodelphis</taxon>
    </lineage>
</organism>
<feature type="compositionally biased region" description="Polar residues" evidence="1">
    <location>
        <begin position="209"/>
        <end position="220"/>
    </location>
</feature>
<evidence type="ECO:0000259" key="3">
    <source>
        <dbReference type="Pfam" id="PF23086"/>
    </source>
</evidence>
<feature type="domain" description="Coilin N-terminal" evidence="2">
    <location>
        <begin position="7"/>
        <end position="134"/>
    </location>
</feature>
<evidence type="ECO:0000259" key="2">
    <source>
        <dbReference type="Pfam" id="PF15862"/>
    </source>
</evidence>
<dbReference type="Pfam" id="PF23086">
    <property type="entry name" value="Tudor_Coilin"/>
    <property type="match status" value="1"/>
</dbReference>
<feature type="region of interest" description="Disordered" evidence="1">
    <location>
        <begin position="150"/>
        <end position="411"/>
    </location>
</feature>
<feature type="compositionally biased region" description="Basic and acidic residues" evidence="1">
    <location>
        <begin position="340"/>
        <end position="354"/>
    </location>
</feature>
<evidence type="ECO:0000313" key="4">
    <source>
        <dbReference type="Ensembl" id="ENSMODP00000018523.2"/>
    </source>
</evidence>
<protein>
    <submittedName>
        <fullName evidence="4">Coilin</fullName>
    </submittedName>
</protein>
<dbReference type="FunCoup" id="F7DLQ8">
    <property type="interactions" value="2798"/>
</dbReference>
<feature type="compositionally biased region" description="Basic and acidic residues" evidence="1">
    <location>
        <begin position="175"/>
        <end position="186"/>
    </location>
</feature>
<feature type="compositionally biased region" description="Basic residues" evidence="1">
    <location>
        <begin position="395"/>
        <end position="407"/>
    </location>
</feature>
<dbReference type="eggNOG" id="ENOG502QVWV">
    <property type="taxonomic scope" value="Eukaryota"/>
</dbReference>
<dbReference type="OMA" id="CEYKKQT"/>
<feature type="region of interest" description="Disordered" evidence="1">
    <location>
        <begin position="99"/>
        <end position="134"/>
    </location>
</feature>
<feature type="compositionally biased region" description="Acidic residues" evidence="1">
    <location>
        <begin position="116"/>
        <end position="126"/>
    </location>
</feature>
<name>F7DLQ8_MONDO</name>
<dbReference type="Ensembl" id="ENSMODT00000018856.4">
    <property type="protein sequence ID" value="ENSMODP00000018523.2"/>
    <property type="gene ID" value="ENSMODG00000014810.4"/>
</dbReference>
<evidence type="ECO:0000256" key="1">
    <source>
        <dbReference type="SAM" id="MobiDB-lite"/>
    </source>
</evidence>
<dbReference type="GO" id="GO:0030620">
    <property type="term" value="F:U2 snRNA binding"/>
    <property type="evidence" value="ECO:0000318"/>
    <property type="project" value="GO_Central"/>
</dbReference>
<dbReference type="CTD" id="8161"/>
<dbReference type="InterPro" id="IPR024822">
    <property type="entry name" value="Coilin"/>
</dbReference>
<dbReference type="InterPro" id="IPR056398">
    <property type="entry name" value="Tudor_Coilin"/>
</dbReference>
<dbReference type="Proteomes" id="UP000002280">
    <property type="component" value="Chromosome 2"/>
</dbReference>
<dbReference type="GeneID" id="100013845"/>
<reference evidence="4 5" key="1">
    <citation type="journal article" date="2007" name="Nature">
        <title>Genome of the marsupial Monodelphis domestica reveals innovation in non-coding sequences.</title>
        <authorList>
            <person name="Mikkelsen T.S."/>
            <person name="Wakefield M.J."/>
            <person name="Aken B."/>
            <person name="Amemiya C.T."/>
            <person name="Chang J.L."/>
            <person name="Duke S."/>
            <person name="Garber M."/>
            <person name="Gentles A.J."/>
            <person name="Goodstadt L."/>
            <person name="Heger A."/>
            <person name="Jurka J."/>
            <person name="Kamal M."/>
            <person name="Mauceli E."/>
            <person name="Searle S.M."/>
            <person name="Sharpe T."/>
            <person name="Baker M.L."/>
            <person name="Batzer M.A."/>
            <person name="Benos P.V."/>
            <person name="Belov K."/>
            <person name="Clamp M."/>
            <person name="Cook A."/>
            <person name="Cuff J."/>
            <person name="Das R."/>
            <person name="Davidow L."/>
            <person name="Deakin J.E."/>
            <person name="Fazzari M.J."/>
            <person name="Glass J.L."/>
            <person name="Grabherr M."/>
            <person name="Greally J.M."/>
            <person name="Gu W."/>
            <person name="Hore T.A."/>
            <person name="Huttley G.A."/>
            <person name="Kleber M."/>
            <person name="Jirtle R.L."/>
            <person name="Koina E."/>
            <person name="Lee J.T."/>
            <person name="Mahony S."/>
            <person name="Marra M.A."/>
            <person name="Miller R.D."/>
            <person name="Nicholls R.D."/>
            <person name="Oda M."/>
            <person name="Papenfuss A.T."/>
            <person name="Parra Z.E."/>
            <person name="Pollock D.D."/>
            <person name="Ray D.A."/>
            <person name="Schein J.E."/>
            <person name="Speed T.P."/>
            <person name="Thompson K."/>
            <person name="VandeBerg J.L."/>
            <person name="Wade C.M."/>
            <person name="Walker J.A."/>
            <person name="Waters P.D."/>
            <person name="Webber C."/>
            <person name="Weidman J.R."/>
            <person name="Xie X."/>
            <person name="Zody M.C."/>
            <person name="Baldwin J."/>
            <person name="Abdouelleil A."/>
            <person name="Abdulkadir J."/>
            <person name="Abebe A."/>
            <person name="Abera B."/>
            <person name="Abreu J."/>
            <person name="Acer S.C."/>
            <person name="Aftuck L."/>
            <person name="Alexander A."/>
            <person name="An P."/>
            <person name="Anderson E."/>
            <person name="Anderson S."/>
            <person name="Arachi H."/>
            <person name="Azer M."/>
            <person name="Bachantsang P."/>
            <person name="Barry A."/>
            <person name="Bayul T."/>
            <person name="Berlin A."/>
            <person name="Bessette D."/>
            <person name="Bloom T."/>
            <person name="Bloom T."/>
            <person name="Boguslavskiy L."/>
            <person name="Bonnet C."/>
            <person name="Boukhgalter B."/>
            <person name="Bourzgui I."/>
            <person name="Brown A."/>
            <person name="Cahill P."/>
            <person name="Channer S."/>
            <person name="Cheshatsang Y."/>
            <person name="Chuda L."/>
            <person name="Citroen M."/>
            <person name="Collymore A."/>
            <person name="Cooke P."/>
            <person name="Costello M."/>
            <person name="D'Aco K."/>
            <person name="Daza R."/>
            <person name="De Haan G."/>
            <person name="DeGray S."/>
            <person name="DeMaso C."/>
            <person name="Dhargay N."/>
            <person name="Dooley K."/>
            <person name="Dooley E."/>
            <person name="Doricent M."/>
            <person name="Dorje P."/>
            <person name="Dorjee K."/>
            <person name="Dupes A."/>
            <person name="Elong R."/>
            <person name="Falk J."/>
            <person name="Farina A."/>
            <person name="Faro S."/>
            <person name="Ferguson D."/>
            <person name="Fisher S."/>
            <person name="Foley C.D."/>
            <person name="Franke A."/>
            <person name="Friedrich D."/>
            <person name="Gadbois L."/>
            <person name="Gearin G."/>
            <person name="Gearin C.R."/>
            <person name="Giannoukos G."/>
            <person name="Goode T."/>
            <person name="Graham J."/>
            <person name="Grandbois E."/>
            <person name="Grewal S."/>
            <person name="Gyaltsen K."/>
            <person name="Hafez N."/>
            <person name="Hagos B."/>
            <person name="Hall J."/>
            <person name="Henson C."/>
            <person name="Hollinger A."/>
            <person name="Honan T."/>
            <person name="Huard M.D."/>
            <person name="Hughes L."/>
            <person name="Hurhula B."/>
            <person name="Husby M.E."/>
            <person name="Kamat A."/>
            <person name="Kanga B."/>
            <person name="Kashin S."/>
            <person name="Khazanovich D."/>
            <person name="Kisner P."/>
            <person name="Lance K."/>
            <person name="Lara M."/>
            <person name="Lee W."/>
            <person name="Lennon N."/>
            <person name="Letendre F."/>
            <person name="LeVine R."/>
            <person name="Lipovsky A."/>
            <person name="Liu X."/>
            <person name="Liu J."/>
            <person name="Liu S."/>
            <person name="Lokyitsang T."/>
            <person name="Lokyitsang Y."/>
            <person name="Lubonja R."/>
            <person name="Lui A."/>
            <person name="MacDonald P."/>
            <person name="Magnisalis V."/>
            <person name="Maru K."/>
            <person name="Matthews C."/>
            <person name="McCusker W."/>
            <person name="McDonough S."/>
            <person name="Mehta T."/>
            <person name="Meldrim J."/>
            <person name="Meneus L."/>
            <person name="Mihai O."/>
            <person name="Mihalev A."/>
            <person name="Mihova T."/>
            <person name="Mittelman R."/>
            <person name="Mlenga V."/>
            <person name="Montmayeur A."/>
            <person name="Mulrain L."/>
            <person name="Navidi A."/>
            <person name="Naylor J."/>
            <person name="Negash T."/>
            <person name="Nguyen T."/>
            <person name="Nguyen N."/>
            <person name="Nicol R."/>
            <person name="Norbu C."/>
            <person name="Norbu N."/>
            <person name="Novod N."/>
            <person name="O'Neill B."/>
            <person name="Osman S."/>
            <person name="Markiewicz E."/>
            <person name="Oyono O.L."/>
            <person name="Patti C."/>
            <person name="Phunkhang P."/>
            <person name="Pierre F."/>
            <person name="Priest M."/>
            <person name="Raghuraman S."/>
            <person name="Rege F."/>
            <person name="Reyes R."/>
            <person name="Rise C."/>
            <person name="Rogov P."/>
            <person name="Ross K."/>
            <person name="Ryan E."/>
            <person name="Settipalli S."/>
            <person name="Shea T."/>
            <person name="Sherpa N."/>
            <person name="Shi L."/>
            <person name="Shih D."/>
            <person name="Sparrow T."/>
            <person name="Spaulding J."/>
            <person name="Stalker J."/>
            <person name="Stange-Thomann N."/>
            <person name="Stavropoulos S."/>
            <person name="Stone C."/>
            <person name="Strader C."/>
            <person name="Tesfaye S."/>
            <person name="Thomson T."/>
            <person name="Thoulutsang Y."/>
            <person name="Thoulutsang D."/>
            <person name="Topham K."/>
            <person name="Topping I."/>
            <person name="Tsamla T."/>
            <person name="Vassiliev H."/>
            <person name="Vo A."/>
            <person name="Wangchuk T."/>
            <person name="Wangdi T."/>
            <person name="Weiand M."/>
            <person name="Wilkinson J."/>
            <person name="Wilson A."/>
            <person name="Yadav S."/>
            <person name="Young G."/>
            <person name="Yu Q."/>
            <person name="Zembek L."/>
            <person name="Zhong D."/>
            <person name="Zimmer A."/>
            <person name="Zwirko Z."/>
            <person name="Jaffe D.B."/>
            <person name="Alvarez P."/>
            <person name="Brockman W."/>
            <person name="Butler J."/>
            <person name="Chin C."/>
            <person name="Gnerre S."/>
            <person name="MacCallum I."/>
            <person name="Graves J.A."/>
            <person name="Ponting C.P."/>
            <person name="Breen M."/>
            <person name="Samollow P.B."/>
            <person name="Lander E.S."/>
            <person name="Lindblad-Toh K."/>
        </authorList>
    </citation>
    <scope>NUCLEOTIDE SEQUENCE [LARGE SCALE GENOMIC DNA]</scope>
</reference>
<dbReference type="OrthoDB" id="74813at2759"/>
<dbReference type="InParanoid" id="F7DLQ8"/>
<feature type="compositionally biased region" description="Low complexity" evidence="1">
    <location>
        <begin position="326"/>
        <end position="335"/>
    </location>
</feature>
<accession>F7DLQ8</accession>
<reference evidence="4" key="2">
    <citation type="submission" date="2025-08" db="UniProtKB">
        <authorList>
            <consortium name="Ensembl"/>
        </authorList>
    </citation>
    <scope>IDENTIFICATION</scope>
</reference>
<dbReference type="PANTHER" id="PTHR15197">
    <property type="entry name" value="COILIN P80"/>
    <property type="match status" value="1"/>
</dbReference>
<dbReference type="Bgee" id="ENSMODG00000014810">
    <property type="expression patterns" value="Expressed in spermatid and 21 other cell types or tissues"/>
</dbReference>
<dbReference type="Pfam" id="PF15862">
    <property type="entry name" value="Coilin_N"/>
    <property type="match status" value="1"/>
</dbReference>
<dbReference type="AlphaFoldDB" id="F7DLQ8"/>
<dbReference type="GeneTree" id="ENSGT00390000004832"/>
<feature type="compositionally biased region" description="Basic and acidic residues" evidence="1">
    <location>
        <begin position="250"/>
        <end position="265"/>
    </location>
</feature>
<dbReference type="InterPro" id="IPR031722">
    <property type="entry name" value="Coilin_N"/>
</dbReference>
<dbReference type="GO" id="GO:0000387">
    <property type="term" value="P:spliceosomal snRNP assembly"/>
    <property type="evidence" value="ECO:0000318"/>
    <property type="project" value="GO_Central"/>
</dbReference>
<gene>
    <name evidence="4" type="primary">COIL</name>
</gene>
<feature type="domain" description="Coilin tudor" evidence="3">
    <location>
        <begin position="444"/>
        <end position="529"/>
    </location>
</feature>
<keyword evidence="5" id="KW-1185">Reference proteome</keyword>
<dbReference type="GO" id="GO:0015030">
    <property type="term" value="C:Cajal body"/>
    <property type="evidence" value="ECO:0000318"/>
    <property type="project" value="GO_Central"/>
</dbReference>